<keyword evidence="3" id="KW-0808">Transferase</keyword>
<feature type="transmembrane region" description="Helical" evidence="8">
    <location>
        <begin position="98"/>
        <end position="117"/>
    </location>
</feature>
<proteinExistence type="inferred from homology"/>
<keyword evidence="5 8" id="KW-1133">Transmembrane helix</keyword>
<evidence type="ECO:0000256" key="4">
    <source>
        <dbReference type="ARBA" id="ARBA00022692"/>
    </source>
</evidence>
<dbReference type="GO" id="GO:0000271">
    <property type="term" value="P:polysaccharide biosynthetic process"/>
    <property type="evidence" value="ECO:0007669"/>
    <property type="project" value="UniProtKB-KW"/>
</dbReference>
<dbReference type="InterPro" id="IPR003362">
    <property type="entry name" value="Bact_transf"/>
</dbReference>
<dbReference type="GO" id="GO:0009242">
    <property type="term" value="P:colanic acid biosynthetic process"/>
    <property type="evidence" value="ECO:0007669"/>
    <property type="project" value="TreeGrafter"/>
</dbReference>
<dbReference type="Pfam" id="PF02397">
    <property type="entry name" value="Bac_transf"/>
    <property type="match status" value="1"/>
</dbReference>
<dbReference type="PANTHER" id="PTHR30576:SF21">
    <property type="entry name" value="UDP-GLUCOSE:UNDECAPRENYL-PHOSPHATE GLUCOSE-1-PHOSPHATE TRANSFERASE"/>
    <property type="match status" value="1"/>
</dbReference>
<dbReference type="Proteomes" id="UP001279553">
    <property type="component" value="Unassembled WGS sequence"/>
</dbReference>
<feature type="domain" description="Bacterial sugar transferase" evidence="9">
    <location>
        <begin position="295"/>
        <end position="477"/>
    </location>
</feature>
<evidence type="ECO:0000313" key="10">
    <source>
        <dbReference type="EMBL" id="MDX5930594.1"/>
    </source>
</evidence>
<evidence type="ECO:0000256" key="5">
    <source>
        <dbReference type="ARBA" id="ARBA00022989"/>
    </source>
</evidence>
<feature type="transmembrane region" description="Helical" evidence="8">
    <location>
        <begin position="129"/>
        <end position="151"/>
    </location>
</feature>
<keyword evidence="4 8" id="KW-0812">Transmembrane</keyword>
<evidence type="ECO:0000256" key="2">
    <source>
        <dbReference type="ARBA" id="ARBA00006464"/>
    </source>
</evidence>
<dbReference type="GO" id="GO:0016020">
    <property type="term" value="C:membrane"/>
    <property type="evidence" value="ECO:0007669"/>
    <property type="project" value="UniProtKB-SubCell"/>
</dbReference>
<keyword evidence="6 8" id="KW-0472">Membrane</keyword>
<dbReference type="PANTHER" id="PTHR30576">
    <property type="entry name" value="COLANIC BIOSYNTHESIS UDP-GLUCOSE LIPID CARRIER TRANSFERASE"/>
    <property type="match status" value="1"/>
</dbReference>
<evidence type="ECO:0000256" key="8">
    <source>
        <dbReference type="SAM" id="Phobius"/>
    </source>
</evidence>
<dbReference type="GO" id="GO:0089702">
    <property type="term" value="F:undecaprenyl-phosphate glucose phosphotransferase activity"/>
    <property type="evidence" value="ECO:0007669"/>
    <property type="project" value="TreeGrafter"/>
</dbReference>
<evidence type="ECO:0000256" key="1">
    <source>
        <dbReference type="ARBA" id="ARBA00004141"/>
    </source>
</evidence>
<dbReference type="RefSeq" id="WP_319613528.1">
    <property type="nucleotide sequence ID" value="NZ_JAWXYB010000018.1"/>
</dbReference>
<dbReference type="InterPro" id="IPR017475">
    <property type="entry name" value="EPS_sugar_tfrase"/>
</dbReference>
<evidence type="ECO:0000256" key="6">
    <source>
        <dbReference type="ARBA" id="ARBA00023136"/>
    </source>
</evidence>
<feature type="transmembrane region" description="Helical" evidence="8">
    <location>
        <begin position="300"/>
        <end position="323"/>
    </location>
</feature>
<comment type="similarity">
    <text evidence="2">Belongs to the bacterial sugar transferase family.</text>
</comment>
<evidence type="ECO:0000256" key="3">
    <source>
        <dbReference type="ARBA" id="ARBA00022679"/>
    </source>
</evidence>
<feature type="transmembrane region" description="Helical" evidence="8">
    <location>
        <begin position="59"/>
        <end position="78"/>
    </location>
</feature>
<organism evidence="10 11">
    <name type="scientific">Acidiphilium acidophilum</name>
    <name type="common">Thiobacillus acidophilus</name>
    <dbReference type="NCBI Taxonomy" id="76588"/>
    <lineage>
        <taxon>Bacteria</taxon>
        <taxon>Pseudomonadati</taxon>
        <taxon>Pseudomonadota</taxon>
        <taxon>Alphaproteobacteria</taxon>
        <taxon>Acetobacterales</taxon>
        <taxon>Acidocellaceae</taxon>
        <taxon>Acidiphilium</taxon>
    </lineage>
</organism>
<dbReference type="EMBL" id="JAWXYB010000018">
    <property type="protein sequence ID" value="MDX5930594.1"/>
    <property type="molecule type" value="Genomic_DNA"/>
</dbReference>
<evidence type="ECO:0000256" key="7">
    <source>
        <dbReference type="ARBA" id="ARBA00023169"/>
    </source>
</evidence>
<keyword evidence="7" id="KW-0270">Exopolysaccharide synthesis</keyword>
<dbReference type="NCBIfam" id="TIGR03013">
    <property type="entry name" value="EpsB_2"/>
    <property type="match status" value="1"/>
</dbReference>
<reference evidence="10 11" key="1">
    <citation type="submission" date="2023-11" db="EMBL/GenBank/DDBJ databases">
        <title>MicrobeMod: A computational toolkit for identifying prokaryotic methylation and restriction-modification with nanopore sequencing.</title>
        <authorList>
            <person name="Crits-Christoph A."/>
            <person name="Kang S.C."/>
            <person name="Lee H."/>
            <person name="Ostrov N."/>
        </authorList>
    </citation>
    <scope>NUCLEOTIDE SEQUENCE [LARGE SCALE GENOMIC DNA]</scope>
    <source>
        <strain evidence="10 11">DSMZ 700</strain>
    </source>
</reference>
<sequence length="483" mass="54662">MPDALDLPPPTANIAPHRTTIPLNSSAIMFGLDAALILLAWPFAAWFTVADRIPRLDLTIAGILALYPVANLIALYALGLYRRDVILAVRRSIRRLPFVVGIGTIGATIPVLLLASLRPSWFHRLPDPLFVAATICFTGCGVTARLVFLRLRKSGLLKRRLLVVGAGTRAWDLAWMLRNEGRNLHYDVHFIHDERFGLIDPRVQSENPRSIIRRSTSYLATARQLHADQIVIAPDERRGMALDRLIDCKMAGYPVYQYMDFLESEIRRIDIKRLDLSWLLYSDGFAATLFDRVLKRALDITVSLLLLVAASPFLLGGIAAVWLQDRHWPFYSQTRVTKGMRTFRILKLRTMRIDAEAAGAVWAGSNDRRITKVGNFLRRTRIDEIPQLFNILRGEMSFVGPRPERPEFITELAAKLPLYNERHIVKAGLTGWAQINYPYGASLDDARSKLSYDLYYVKNASIALDILIILQTLRVVLWPSGVR</sequence>
<dbReference type="NCBIfam" id="TIGR03025">
    <property type="entry name" value="EPS_sugtrans"/>
    <property type="match status" value="1"/>
</dbReference>
<accession>A0AAW9DND8</accession>
<protein>
    <submittedName>
        <fullName evidence="10">TIGR03013 family PEP-CTERM/XrtA system glycosyltransferase</fullName>
    </submittedName>
</protein>
<feature type="transmembrane region" description="Helical" evidence="8">
    <location>
        <begin position="27"/>
        <end position="47"/>
    </location>
</feature>
<dbReference type="AlphaFoldDB" id="A0AAW9DND8"/>
<evidence type="ECO:0000313" key="11">
    <source>
        <dbReference type="Proteomes" id="UP001279553"/>
    </source>
</evidence>
<name>A0AAW9DND8_ACIAO</name>
<comment type="caution">
    <text evidence="10">The sequence shown here is derived from an EMBL/GenBank/DDBJ whole genome shotgun (WGS) entry which is preliminary data.</text>
</comment>
<dbReference type="InterPro" id="IPR017464">
    <property type="entry name" value="Sugar_tfrase_EpsB_2"/>
</dbReference>
<comment type="subcellular location">
    <subcellularLocation>
        <location evidence="1">Membrane</location>
        <topology evidence="1">Multi-pass membrane protein</topology>
    </subcellularLocation>
</comment>
<keyword evidence="11" id="KW-1185">Reference proteome</keyword>
<evidence type="ECO:0000259" key="9">
    <source>
        <dbReference type="Pfam" id="PF02397"/>
    </source>
</evidence>
<gene>
    <name evidence="10" type="ORF">SIL87_07440</name>
</gene>